<keyword evidence="3 4" id="KW-0436">Ligase</keyword>
<comment type="cofactor">
    <cofactor evidence="3">
        <name>Mg(2+)</name>
        <dbReference type="ChEBI" id="CHEBI:18420"/>
    </cofactor>
</comment>
<dbReference type="Gene3D" id="3.40.50.1950">
    <property type="entry name" value="Flavin prenyltransferase-like"/>
    <property type="match status" value="1"/>
</dbReference>
<feature type="binding site" evidence="3">
    <location>
        <position position="340"/>
    </location>
    <ligand>
        <name>CTP</name>
        <dbReference type="ChEBI" id="CHEBI:37563"/>
    </ligand>
</feature>
<keyword evidence="3 4" id="KW-0285">Flavoprotein</keyword>
<feature type="domain" description="Flavoprotein" evidence="5">
    <location>
        <begin position="5"/>
        <end position="174"/>
    </location>
</feature>
<dbReference type="InterPro" id="IPR036551">
    <property type="entry name" value="Flavin_trans-like"/>
</dbReference>
<evidence type="ECO:0000313" key="8">
    <source>
        <dbReference type="Proteomes" id="UP000192731"/>
    </source>
</evidence>
<keyword evidence="1 3" id="KW-0210">Decarboxylase</keyword>
<evidence type="ECO:0000256" key="2">
    <source>
        <dbReference type="ARBA" id="ARBA00023239"/>
    </source>
</evidence>
<comment type="function">
    <text evidence="4">Catalyzes two steps in the biosynthesis of coenzyme A. In the first step cysteine is conjugated to 4'-phosphopantothenate to form 4-phosphopantothenoylcysteine, in the latter compound is decarboxylated to form 4'-phosphopantotheine.</text>
</comment>
<feature type="binding site" evidence="3">
    <location>
        <position position="322"/>
    </location>
    <ligand>
        <name>CTP</name>
        <dbReference type="ChEBI" id="CHEBI:37563"/>
    </ligand>
</feature>
<dbReference type="EC" id="4.1.1.36" evidence="3"/>
<keyword evidence="2 3" id="KW-0456">Lyase</keyword>
<dbReference type="Pfam" id="PF02441">
    <property type="entry name" value="Flavoprotein"/>
    <property type="match status" value="1"/>
</dbReference>
<gene>
    <name evidence="3" type="primary">coaBC</name>
    <name evidence="7" type="ORF">SAMN00017405_0023</name>
</gene>
<dbReference type="Pfam" id="PF04127">
    <property type="entry name" value="DFP"/>
    <property type="match status" value="1"/>
</dbReference>
<dbReference type="Gene3D" id="3.40.50.10300">
    <property type="entry name" value="CoaB-like"/>
    <property type="match status" value="1"/>
</dbReference>
<comment type="cofactor">
    <cofactor evidence="3">
        <name>FMN</name>
        <dbReference type="ChEBI" id="CHEBI:58210"/>
    </cofactor>
    <text evidence="3">Binds 1 FMN per subunit.</text>
</comment>
<comment type="similarity">
    <text evidence="3 4">In the C-terminal section; belongs to the PPC synthetase family.</text>
</comment>
<feature type="binding site" evidence="3">
    <location>
        <position position="336"/>
    </location>
    <ligand>
        <name>CTP</name>
        <dbReference type="ChEBI" id="CHEBI:37563"/>
    </ligand>
</feature>
<dbReference type="GO" id="GO:0004632">
    <property type="term" value="F:phosphopantothenate--cysteine ligase activity"/>
    <property type="evidence" value="ECO:0007669"/>
    <property type="project" value="UniProtKB-UniRule"/>
</dbReference>
<keyword evidence="3" id="KW-0460">Magnesium</keyword>
<dbReference type="InterPro" id="IPR003382">
    <property type="entry name" value="Flavoprotein"/>
</dbReference>
<feature type="binding site" evidence="3">
    <location>
        <position position="288"/>
    </location>
    <ligand>
        <name>CTP</name>
        <dbReference type="ChEBI" id="CHEBI:37563"/>
    </ligand>
</feature>
<reference evidence="7 8" key="1">
    <citation type="submission" date="2017-04" db="EMBL/GenBank/DDBJ databases">
        <authorList>
            <person name="Afonso C.L."/>
            <person name="Miller P.J."/>
            <person name="Scott M.A."/>
            <person name="Spackman E."/>
            <person name="Goraichik I."/>
            <person name="Dimitrov K.M."/>
            <person name="Suarez D.L."/>
            <person name="Swayne D.E."/>
        </authorList>
    </citation>
    <scope>NUCLEOTIDE SEQUENCE [LARGE SCALE GENOMIC DNA]</scope>
    <source>
        <strain evidence="7 8">DSM 11270</strain>
    </source>
</reference>
<protein>
    <recommendedName>
        <fullName evidence="3">Coenzyme A biosynthesis bifunctional protein CoaBC</fullName>
    </recommendedName>
    <alternativeName>
        <fullName evidence="3">DNA/pantothenate metabolism flavoprotein</fullName>
    </alternativeName>
    <alternativeName>
        <fullName evidence="3">Phosphopantothenoylcysteine synthetase/decarboxylase</fullName>
        <shortName evidence="3">PPCS-PPCDC</shortName>
    </alternativeName>
    <domain>
        <recommendedName>
            <fullName evidence="3">Phosphopantothenoylcysteine decarboxylase</fullName>
            <shortName evidence="3">PPC decarboxylase</shortName>
            <shortName evidence="3">PPC-DC</shortName>
            <ecNumber evidence="3">4.1.1.36</ecNumber>
        </recommendedName>
        <alternativeName>
            <fullName evidence="3">CoaC</fullName>
        </alternativeName>
    </domain>
    <domain>
        <recommendedName>
            <fullName evidence="3">Phosphopantothenate--cysteine ligase</fullName>
            <ecNumber evidence="3">6.3.2.5</ecNumber>
        </recommendedName>
        <alternativeName>
            <fullName evidence="3">CoaB</fullName>
        </alternativeName>
        <alternativeName>
            <fullName evidence="3">Phosphopantothenoylcysteine synthetase</fullName>
            <shortName evidence="3">PPC synthetase</shortName>
            <shortName evidence="3">PPC-S</shortName>
        </alternativeName>
    </domain>
</protein>
<feature type="active site" description="Proton donor" evidence="3">
    <location>
        <position position="157"/>
    </location>
</feature>
<dbReference type="OrthoDB" id="9802554at2"/>
<comment type="function">
    <text evidence="3">Catalyzes two sequential steps in the biosynthesis of coenzyme A. In the first step cysteine is conjugated to 4'-phosphopantothenate to form 4-phosphopantothenoylcysteine. In the second step the latter compound is decarboxylated to form 4'-phosphopantotheine.</text>
</comment>
<comment type="catalytic activity">
    <reaction evidence="3 4">
        <text>N-[(R)-4-phosphopantothenoyl]-L-cysteine + H(+) = (R)-4'-phosphopantetheine + CO2</text>
        <dbReference type="Rhea" id="RHEA:16793"/>
        <dbReference type="ChEBI" id="CHEBI:15378"/>
        <dbReference type="ChEBI" id="CHEBI:16526"/>
        <dbReference type="ChEBI" id="CHEBI:59458"/>
        <dbReference type="ChEBI" id="CHEBI:61723"/>
        <dbReference type="EC" id="4.1.1.36"/>
    </reaction>
</comment>
<organism evidence="7 8">
    <name type="scientific">Desulfonispora thiosulfatigenes DSM 11270</name>
    <dbReference type="NCBI Taxonomy" id="656914"/>
    <lineage>
        <taxon>Bacteria</taxon>
        <taxon>Bacillati</taxon>
        <taxon>Bacillota</taxon>
        <taxon>Clostridia</taxon>
        <taxon>Eubacteriales</taxon>
        <taxon>Peptococcaceae</taxon>
        <taxon>Desulfonispora</taxon>
    </lineage>
</organism>
<dbReference type="InterPro" id="IPR035929">
    <property type="entry name" value="CoaB-like_sf"/>
</dbReference>
<dbReference type="GO" id="GO:0046872">
    <property type="term" value="F:metal ion binding"/>
    <property type="evidence" value="ECO:0007669"/>
    <property type="project" value="UniProtKB-KW"/>
</dbReference>
<feature type="region of interest" description="Phosphopantothenate--cysteine ligase" evidence="3">
    <location>
        <begin position="190"/>
        <end position="399"/>
    </location>
</feature>
<evidence type="ECO:0000259" key="6">
    <source>
        <dbReference type="Pfam" id="PF04127"/>
    </source>
</evidence>
<keyword evidence="3 4" id="KW-0288">FMN</keyword>
<dbReference type="GO" id="GO:0015941">
    <property type="term" value="P:pantothenate catabolic process"/>
    <property type="evidence" value="ECO:0007669"/>
    <property type="project" value="InterPro"/>
</dbReference>
<dbReference type="RefSeq" id="WP_084053797.1">
    <property type="nucleotide sequence ID" value="NZ_FWWT01000022.1"/>
</dbReference>
<dbReference type="EMBL" id="FWWT01000022">
    <property type="protein sequence ID" value="SMB93363.1"/>
    <property type="molecule type" value="Genomic_DNA"/>
</dbReference>
<dbReference type="GO" id="GO:0010181">
    <property type="term" value="F:FMN binding"/>
    <property type="evidence" value="ECO:0007669"/>
    <property type="project" value="UniProtKB-UniRule"/>
</dbReference>
<feature type="domain" description="DNA/pantothenate metabolism flavoprotein C-terminal" evidence="6">
    <location>
        <begin position="185"/>
        <end position="393"/>
    </location>
</feature>
<comment type="catalytic activity">
    <reaction evidence="3 4">
        <text>(R)-4'-phosphopantothenate + L-cysteine + CTP = N-[(R)-4-phosphopantothenoyl]-L-cysteine + CMP + diphosphate + H(+)</text>
        <dbReference type="Rhea" id="RHEA:19397"/>
        <dbReference type="ChEBI" id="CHEBI:10986"/>
        <dbReference type="ChEBI" id="CHEBI:15378"/>
        <dbReference type="ChEBI" id="CHEBI:33019"/>
        <dbReference type="ChEBI" id="CHEBI:35235"/>
        <dbReference type="ChEBI" id="CHEBI:37563"/>
        <dbReference type="ChEBI" id="CHEBI:59458"/>
        <dbReference type="ChEBI" id="CHEBI:60377"/>
        <dbReference type="EC" id="6.3.2.5"/>
    </reaction>
</comment>
<evidence type="ECO:0000256" key="4">
    <source>
        <dbReference type="RuleBase" id="RU364078"/>
    </source>
</evidence>
<dbReference type="STRING" id="656914.SAMN00017405_0023"/>
<proteinExistence type="inferred from homology"/>
<evidence type="ECO:0000313" key="7">
    <source>
        <dbReference type="EMBL" id="SMB93363.1"/>
    </source>
</evidence>
<dbReference type="PANTHER" id="PTHR14359:SF6">
    <property type="entry name" value="PHOSPHOPANTOTHENOYLCYSTEINE DECARBOXYLASE"/>
    <property type="match status" value="1"/>
</dbReference>
<feature type="region of interest" description="Phosphopantothenoylcysteine decarboxylase" evidence="3">
    <location>
        <begin position="1"/>
        <end position="189"/>
    </location>
</feature>
<feature type="binding site" evidence="3">
    <location>
        <begin position="304"/>
        <end position="307"/>
    </location>
    <ligand>
        <name>CTP</name>
        <dbReference type="ChEBI" id="CHEBI:37563"/>
    </ligand>
</feature>
<name>A0A1W1VJA9_DESTI</name>
<comment type="pathway">
    <text evidence="3 4">Cofactor biosynthesis; coenzyme A biosynthesis; CoA from (R)-pantothenate: step 2/5.</text>
</comment>
<dbReference type="InterPro" id="IPR007085">
    <property type="entry name" value="DNA/pantothenate-metab_flavo_C"/>
</dbReference>
<dbReference type="SUPFAM" id="SSF102645">
    <property type="entry name" value="CoaB-like"/>
    <property type="match status" value="1"/>
</dbReference>
<evidence type="ECO:0000256" key="1">
    <source>
        <dbReference type="ARBA" id="ARBA00022793"/>
    </source>
</evidence>
<dbReference type="GO" id="GO:0071513">
    <property type="term" value="C:phosphopantothenoylcysteine decarboxylase complex"/>
    <property type="evidence" value="ECO:0007669"/>
    <property type="project" value="TreeGrafter"/>
</dbReference>
<keyword evidence="8" id="KW-1185">Reference proteome</keyword>
<dbReference type="PANTHER" id="PTHR14359">
    <property type="entry name" value="HOMO-OLIGOMERIC FLAVIN CONTAINING CYS DECARBOXYLASE FAMILY"/>
    <property type="match status" value="1"/>
</dbReference>
<dbReference type="EC" id="6.3.2.5" evidence="3"/>
<dbReference type="UniPathway" id="UPA00241">
    <property type="reaction ID" value="UER00353"/>
</dbReference>
<keyword evidence="3" id="KW-0511">Multifunctional enzyme</keyword>
<comment type="similarity">
    <text evidence="3 4">In the N-terminal section; belongs to the HFCD (homo-oligomeric flavin containing Cys decarboxylase) superfamily.</text>
</comment>
<comment type="caution">
    <text evidence="3">Lacks conserved residue(s) required for the propagation of feature annotation.</text>
</comment>
<dbReference type="GO" id="GO:0015937">
    <property type="term" value="P:coenzyme A biosynthetic process"/>
    <property type="evidence" value="ECO:0007669"/>
    <property type="project" value="UniProtKB-UniRule"/>
</dbReference>
<dbReference type="InterPro" id="IPR005252">
    <property type="entry name" value="CoaBC"/>
</dbReference>
<dbReference type="GO" id="GO:0004633">
    <property type="term" value="F:phosphopantothenoylcysteine decarboxylase activity"/>
    <property type="evidence" value="ECO:0007669"/>
    <property type="project" value="UniProtKB-UniRule"/>
</dbReference>
<comment type="pathway">
    <text evidence="3 4">Cofactor biosynthesis; coenzyme A biosynthesis; CoA from (R)-pantothenate: step 3/5.</text>
</comment>
<feature type="binding site" evidence="3">
    <location>
        <position position="278"/>
    </location>
    <ligand>
        <name>CTP</name>
        <dbReference type="ChEBI" id="CHEBI:37563"/>
    </ligand>
</feature>
<dbReference type="HAMAP" id="MF_02225">
    <property type="entry name" value="CoaBC"/>
    <property type="match status" value="1"/>
</dbReference>
<dbReference type="SUPFAM" id="SSF52507">
    <property type="entry name" value="Homo-oligomeric flavin-containing Cys decarboxylases, HFCD"/>
    <property type="match status" value="1"/>
</dbReference>
<accession>A0A1W1VJA9</accession>
<dbReference type="Proteomes" id="UP000192731">
    <property type="component" value="Unassembled WGS sequence"/>
</dbReference>
<dbReference type="AlphaFoldDB" id="A0A1W1VJA9"/>
<evidence type="ECO:0000259" key="5">
    <source>
        <dbReference type="Pfam" id="PF02441"/>
    </source>
</evidence>
<sequence>MLKDKNIVIGITGGIAAYKSCEIISLMKKSGANIHCVMTKEAMQFITPLTLRTLSGNEVITDLFSESKNWNVEHISLAKMADVFLVAPATANIIGKIANGICDDFLTTTIMATKAKVVFAPAMNVNMYENPILKDNISKLKHLGYEFIDPIVGNLACGDSGKGKMADPKDIVNYLYNLSGKKQDLKGVSILITAGPTRELIDPVRYITNRSSGKMGYAIARVAKERGADVTLISGPTNLPRPEGIKFIQIETALEMFTKVKENFASNNIVIKAAAVADYRPKNIANQKIKKSDGDMHIELERNPDILAFLGEQKGDKILVGFAAETNDLTQNALTKLKKKNLDLIVANDVSQEGAGFNYDTNKVTIFSATKETNKLPLMSKLDVADKIIDEAVTLLKKE</sequence>
<evidence type="ECO:0000256" key="3">
    <source>
        <dbReference type="HAMAP-Rule" id="MF_02225"/>
    </source>
</evidence>
<keyword evidence="3" id="KW-0479">Metal-binding</keyword>
<dbReference type="NCBIfam" id="TIGR00521">
    <property type="entry name" value="coaBC_dfp"/>
    <property type="match status" value="1"/>
</dbReference>